<dbReference type="CDD" id="cd07571">
    <property type="entry name" value="ALP_N-acyl_transferase"/>
    <property type="match status" value="1"/>
</dbReference>
<dbReference type="Pfam" id="PF00795">
    <property type="entry name" value="CN_hydrolase"/>
    <property type="match status" value="1"/>
</dbReference>
<feature type="transmembrane region" description="Helical" evidence="8">
    <location>
        <begin position="516"/>
        <end position="536"/>
    </location>
</feature>
<dbReference type="PANTHER" id="PTHR38686">
    <property type="entry name" value="APOLIPOPROTEIN N-ACYLTRANSFERASE"/>
    <property type="match status" value="1"/>
</dbReference>
<comment type="caution">
    <text evidence="10">The sequence shown here is derived from an EMBL/GenBank/DDBJ whole genome shotgun (WGS) entry which is preliminary data.</text>
</comment>
<proteinExistence type="inferred from homology"/>
<comment type="function">
    <text evidence="8">Catalyzes the phospholipid dependent N-acylation of the N-terminal cysteine of apolipoprotein, the last step in lipoprotein maturation.</text>
</comment>
<comment type="similarity">
    <text evidence="8">Belongs to the CN hydrolase family. Apolipoprotein N-acyltransferase subfamily.</text>
</comment>
<dbReference type="NCBIfam" id="TIGR00546">
    <property type="entry name" value="lnt"/>
    <property type="match status" value="1"/>
</dbReference>
<feature type="transmembrane region" description="Helical" evidence="8">
    <location>
        <begin position="110"/>
        <end position="131"/>
    </location>
</feature>
<evidence type="ECO:0000256" key="8">
    <source>
        <dbReference type="HAMAP-Rule" id="MF_01148"/>
    </source>
</evidence>
<dbReference type="GO" id="GO:0016746">
    <property type="term" value="F:acyltransferase activity"/>
    <property type="evidence" value="ECO:0007669"/>
    <property type="project" value="UniProtKB-KW"/>
</dbReference>
<reference evidence="10 11" key="1">
    <citation type="submission" date="2024-04" db="EMBL/GenBank/DDBJ databases">
        <title>Polymorphospora sp. isolated from Baiyangdian Lake in Xiong'an New Area.</title>
        <authorList>
            <person name="Zhang X."/>
            <person name="Liu J."/>
        </authorList>
    </citation>
    <scope>NUCLEOTIDE SEQUENCE [LARGE SCALE GENOMIC DNA]</scope>
    <source>
        <strain evidence="10 11">2-325</strain>
    </source>
</reference>
<dbReference type="InterPro" id="IPR004563">
    <property type="entry name" value="Apolipo_AcylTrfase"/>
</dbReference>
<dbReference type="EMBL" id="JBCGDC010000141">
    <property type="protein sequence ID" value="MFB6397394.1"/>
    <property type="molecule type" value="Genomic_DNA"/>
</dbReference>
<evidence type="ECO:0000256" key="3">
    <source>
        <dbReference type="ARBA" id="ARBA00022679"/>
    </source>
</evidence>
<feature type="transmembrane region" description="Helical" evidence="8">
    <location>
        <begin position="83"/>
        <end position="103"/>
    </location>
</feature>
<comment type="catalytic activity">
    <reaction evidence="8">
        <text>N-terminal S-1,2-diacyl-sn-glyceryl-L-cysteinyl-[lipoprotein] + a glycerophospholipid = N-acyl-S-1,2-diacyl-sn-glyceryl-L-cysteinyl-[lipoprotein] + a 2-acyl-sn-glycero-3-phospholipid + H(+)</text>
        <dbReference type="Rhea" id="RHEA:48228"/>
        <dbReference type="Rhea" id="RHEA-COMP:14681"/>
        <dbReference type="Rhea" id="RHEA-COMP:14684"/>
        <dbReference type="ChEBI" id="CHEBI:15378"/>
        <dbReference type="ChEBI" id="CHEBI:136912"/>
        <dbReference type="ChEBI" id="CHEBI:140656"/>
        <dbReference type="ChEBI" id="CHEBI:140657"/>
        <dbReference type="ChEBI" id="CHEBI:140660"/>
        <dbReference type="EC" id="2.3.1.269"/>
    </reaction>
</comment>
<sequence length="560" mass="58515">MGEARVAMVRTAGVDRSGSGDVGAVGGGVPGRPLPWWLSLLAAVGAGLALLVSFPPYGRWWLAPVGVALFAVAVHRRRPLAGFGYGALSGAVFFVPLLSWTNLHLSNLPWLLLSGLESAYLGLLGAVAAYVSPVVDRARWSWPAVAGVLWVAQEALRDRTPFGGFPWGRLAFSQDESPLLRLAAVGGAPLVTFAVAVAGGFVVAALWRSWRPVGRAAVVPVVAGLGGAVAVVGAGFVVPVGGTPTTGTAVVAVVQGNVPRMGFDFNAQRRAVLDNHVNGTVELARRVAAGEQERPDLVVWPENSSDIDPLRNADAAARISVAADAIGAPILVGAVLRGPEPGQVRNVGLVWLPGVGVDRERMYVKRHPVPFAEYVPLRDIARMVSKEVDRVASDFVPGSEPGVLPLGPAVVGDVICFEVAYDGIVRDTVVGGAQLLVVQTNNATFNEAEARQQLAMVRLRAVEHGRQALMASTVGVSGFVGVDGRVFQGTGFNTAEVIVRELELREGRTVATRVGLWPEVLLVVGAGAVVAVAAVWRRRARPAGAGTAVVAGAGEDTEER</sequence>
<keyword evidence="11" id="KW-1185">Reference proteome</keyword>
<dbReference type="InterPro" id="IPR036526">
    <property type="entry name" value="C-N_Hydrolase_sf"/>
</dbReference>
<dbReference type="Proteomes" id="UP001582793">
    <property type="component" value="Unassembled WGS sequence"/>
</dbReference>
<evidence type="ECO:0000256" key="6">
    <source>
        <dbReference type="ARBA" id="ARBA00023136"/>
    </source>
</evidence>
<evidence type="ECO:0000256" key="1">
    <source>
        <dbReference type="ARBA" id="ARBA00004651"/>
    </source>
</evidence>
<dbReference type="Gene3D" id="3.60.110.10">
    <property type="entry name" value="Carbon-nitrogen hydrolase"/>
    <property type="match status" value="1"/>
</dbReference>
<evidence type="ECO:0000313" key="10">
    <source>
        <dbReference type="EMBL" id="MFB6397394.1"/>
    </source>
</evidence>
<feature type="transmembrane region" description="Helical" evidence="8">
    <location>
        <begin position="60"/>
        <end position="77"/>
    </location>
</feature>
<keyword evidence="3 8" id="KW-0808">Transferase</keyword>
<dbReference type="InterPro" id="IPR003010">
    <property type="entry name" value="C-N_Hydrolase"/>
</dbReference>
<evidence type="ECO:0000256" key="7">
    <source>
        <dbReference type="ARBA" id="ARBA00023315"/>
    </source>
</evidence>
<evidence type="ECO:0000256" key="2">
    <source>
        <dbReference type="ARBA" id="ARBA00022475"/>
    </source>
</evidence>
<keyword evidence="5 8" id="KW-1133">Transmembrane helix</keyword>
<dbReference type="PANTHER" id="PTHR38686:SF1">
    <property type="entry name" value="APOLIPOPROTEIN N-ACYLTRANSFERASE"/>
    <property type="match status" value="1"/>
</dbReference>
<evidence type="ECO:0000259" key="9">
    <source>
        <dbReference type="PROSITE" id="PS50263"/>
    </source>
</evidence>
<organism evidence="10 11">
    <name type="scientific">Polymorphospora lycopeni</name>
    <dbReference type="NCBI Taxonomy" id="3140240"/>
    <lineage>
        <taxon>Bacteria</taxon>
        <taxon>Bacillati</taxon>
        <taxon>Actinomycetota</taxon>
        <taxon>Actinomycetes</taxon>
        <taxon>Micromonosporales</taxon>
        <taxon>Micromonosporaceae</taxon>
        <taxon>Polymorphospora</taxon>
    </lineage>
</organism>
<evidence type="ECO:0000313" key="11">
    <source>
        <dbReference type="Proteomes" id="UP001582793"/>
    </source>
</evidence>
<protein>
    <recommendedName>
        <fullName evidence="8">Apolipoprotein N-acyltransferase</fullName>
        <shortName evidence="8">ALP N-acyltransferase</shortName>
        <ecNumber evidence="8">2.3.1.269</ecNumber>
    </recommendedName>
</protein>
<dbReference type="PROSITE" id="PS50263">
    <property type="entry name" value="CN_HYDROLASE"/>
    <property type="match status" value="1"/>
</dbReference>
<keyword evidence="6 8" id="KW-0472">Membrane</keyword>
<feature type="transmembrane region" description="Helical" evidence="8">
    <location>
        <begin position="218"/>
        <end position="238"/>
    </location>
</feature>
<dbReference type="EC" id="2.3.1.269" evidence="8"/>
<keyword evidence="2 8" id="KW-1003">Cell membrane</keyword>
<dbReference type="Pfam" id="PF20154">
    <property type="entry name" value="LNT_N"/>
    <property type="match status" value="1"/>
</dbReference>
<dbReference type="SUPFAM" id="SSF56317">
    <property type="entry name" value="Carbon-nitrogen hydrolase"/>
    <property type="match status" value="1"/>
</dbReference>
<evidence type="ECO:0000256" key="4">
    <source>
        <dbReference type="ARBA" id="ARBA00022692"/>
    </source>
</evidence>
<keyword evidence="7 8" id="KW-0012">Acyltransferase</keyword>
<feature type="domain" description="CN hydrolase" evidence="9">
    <location>
        <begin position="249"/>
        <end position="504"/>
    </location>
</feature>
<feature type="transmembrane region" description="Helical" evidence="8">
    <location>
        <begin position="34"/>
        <end position="53"/>
    </location>
</feature>
<gene>
    <name evidence="8 10" type="primary">lnt</name>
    <name evidence="10" type="ORF">AAFH96_30510</name>
</gene>
<name>A0ABV5CZH2_9ACTN</name>
<keyword evidence="4 8" id="KW-0812">Transmembrane</keyword>
<evidence type="ECO:0000256" key="5">
    <source>
        <dbReference type="ARBA" id="ARBA00022989"/>
    </source>
</evidence>
<comment type="pathway">
    <text evidence="8">Protein modification; lipoprotein biosynthesis (N-acyl transfer).</text>
</comment>
<accession>A0ABV5CZH2</accession>
<dbReference type="HAMAP" id="MF_01148">
    <property type="entry name" value="Lnt"/>
    <property type="match status" value="1"/>
</dbReference>
<comment type="subcellular location">
    <subcellularLocation>
        <location evidence="1 8">Cell membrane</location>
        <topology evidence="1 8">Multi-pass membrane protein</topology>
    </subcellularLocation>
</comment>
<feature type="transmembrane region" description="Helical" evidence="8">
    <location>
        <begin position="182"/>
        <end position="206"/>
    </location>
</feature>
<dbReference type="InterPro" id="IPR045378">
    <property type="entry name" value="LNT_N"/>
</dbReference>